<organism evidence="2 3">
    <name type="scientific">Lactarius akahatsu</name>
    <dbReference type="NCBI Taxonomy" id="416441"/>
    <lineage>
        <taxon>Eukaryota</taxon>
        <taxon>Fungi</taxon>
        <taxon>Dikarya</taxon>
        <taxon>Basidiomycota</taxon>
        <taxon>Agaricomycotina</taxon>
        <taxon>Agaricomycetes</taxon>
        <taxon>Russulales</taxon>
        <taxon>Russulaceae</taxon>
        <taxon>Lactarius</taxon>
    </lineage>
</organism>
<accession>A0AAD4LLN7</accession>
<dbReference type="EMBL" id="JAKELL010000018">
    <property type="protein sequence ID" value="KAH8993534.1"/>
    <property type="molecule type" value="Genomic_DNA"/>
</dbReference>
<evidence type="ECO:0000313" key="2">
    <source>
        <dbReference type="EMBL" id="KAH8993534.1"/>
    </source>
</evidence>
<evidence type="ECO:0000256" key="1">
    <source>
        <dbReference type="SAM" id="MobiDB-lite"/>
    </source>
</evidence>
<gene>
    <name evidence="2" type="ORF">EDB92DRAFT_417153</name>
</gene>
<dbReference type="Proteomes" id="UP001201163">
    <property type="component" value="Unassembled WGS sequence"/>
</dbReference>
<name>A0AAD4LLN7_9AGAM</name>
<dbReference type="AlphaFoldDB" id="A0AAD4LLN7"/>
<comment type="caution">
    <text evidence="2">The sequence shown here is derived from an EMBL/GenBank/DDBJ whole genome shotgun (WGS) entry which is preliminary data.</text>
</comment>
<sequence length="277" mass="30223">MTVVSSLDPGGIFGPRTQYLSHLEQPFVGTFPPGNPEVGPSFPIPQQVLAQTTSQPIGSGAPCGNPTPPGSSSARLLHPAYSSAPPPFLPHDPRLVMFSVLPGRVDNQPQPVSVSVIGPTGHVQSPRTTPMRRRNRLSASPPNAYPRPSKPKPPVQWYCPVPGCGIPSGRQQERDRHLKSHLPCSIACSFDPCLWRGDRVDTFTKHLCDKHQTNEPDGHGYQLYDPRPLVDGIVKGLISIEDATQRAIEKVEETALRIGKLEILDDPSGPKRKRGFR</sequence>
<keyword evidence="3" id="KW-1185">Reference proteome</keyword>
<protein>
    <submittedName>
        <fullName evidence="2">Uncharacterized protein</fullName>
    </submittedName>
</protein>
<evidence type="ECO:0000313" key="3">
    <source>
        <dbReference type="Proteomes" id="UP001201163"/>
    </source>
</evidence>
<feature type="region of interest" description="Disordered" evidence="1">
    <location>
        <begin position="54"/>
        <end position="79"/>
    </location>
</feature>
<proteinExistence type="predicted"/>
<feature type="region of interest" description="Disordered" evidence="1">
    <location>
        <begin position="110"/>
        <end position="152"/>
    </location>
</feature>
<reference evidence="2" key="1">
    <citation type="submission" date="2022-01" db="EMBL/GenBank/DDBJ databases">
        <title>Comparative genomics reveals a dynamic genome evolution in the ectomycorrhizal milk-cap (Lactarius) mushrooms.</title>
        <authorList>
            <consortium name="DOE Joint Genome Institute"/>
            <person name="Lebreton A."/>
            <person name="Tang N."/>
            <person name="Kuo A."/>
            <person name="LaButti K."/>
            <person name="Drula E."/>
            <person name="Barry K."/>
            <person name="Clum A."/>
            <person name="Lipzen A."/>
            <person name="Mousain D."/>
            <person name="Ng V."/>
            <person name="Wang R."/>
            <person name="Wang X."/>
            <person name="Dai Y."/>
            <person name="Henrissat B."/>
            <person name="Grigoriev I.V."/>
            <person name="Guerin-Laguette A."/>
            <person name="Yu F."/>
            <person name="Martin F.M."/>
        </authorList>
    </citation>
    <scope>NUCLEOTIDE SEQUENCE</scope>
    <source>
        <strain evidence="2">QP</strain>
    </source>
</reference>